<dbReference type="InterPro" id="IPR037079">
    <property type="entry name" value="AF2212/PG0164-like_sf"/>
</dbReference>
<keyword evidence="2" id="KW-1185">Reference proteome</keyword>
<reference evidence="1" key="1">
    <citation type="submission" date="2022-12" db="EMBL/GenBank/DDBJ databases">
        <title>Genome sequence of HCMS5-2.</title>
        <authorList>
            <person name="Woo H."/>
        </authorList>
    </citation>
    <scope>NUCLEOTIDE SEQUENCE</scope>
    <source>
        <strain evidence="1">HCMS5-2</strain>
    </source>
</reference>
<dbReference type="RefSeq" id="WP_269427080.1">
    <property type="nucleotide sequence ID" value="NZ_JAPWGM010000002.1"/>
</dbReference>
<dbReference type="Proteomes" id="UP001144347">
    <property type="component" value="Unassembled WGS sequence"/>
</dbReference>
<dbReference type="Pfam" id="PF13376">
    <property type="entry name" value="OmdA"/>
    <property type="match status" value="1"/>
</dbReference>
<sequence>MIYFKAEIERFESMGEKTGWSYVFIPSAIASQIKANCKVSFRVKGKIDQLEVSGMATMPMGEGDFIIALKGEIRKKLKKEAGANVELHLEEDKDFKIEMPEDLEICLLEETHLMANFLKQAKSHQNYYINWINQAKTETTRTKRITMTVTAMDKQQDFGAMMRESKGKNI</sequence>
<comment type="caution">
    <text evidence="1">The sequence shown here is derived from an EMBL/GenBank/DDBJ whole genome shotgun (WGS) entry which is preliminary data.</text>
</comment>
<organism evidence="1 2">
    <name type="scientific">Pedobacter punctiformis</name>
    <dbReference type="NCBI Taxonomy" id="3004097"/>
    <lineage>
        <taxon>Bacteria</taxon>
        <taxon>Pseudomonadati</taxon>
        <taxon>Bacteroidota</taxon>
        <taxon>Sphingobacteriia</taxon>
        <taxon>Sphingobacteriales</taxon>
        <taxon>Sphingobacteriaceae</taxon>
        <taxon>Pedobacter</taxon>
    </lineage>
</organism>
<accession>A0ABT4L7Z5</accession>
<protein>
    <submittedName>
        <fullName evidence="1">YdeI/OmpD-associated family protein</fullName>
    </submittedName>
</protein>
<proteinExistence type="predicted"/>
<dbReference type="SUPFAM" id="SSF141694">
    <property type="entry name" value="AF2212/PG0164-like"/>
    <property type="match status" value="1"/>
</dbReference>
<name>A0ABT4L7Z5_9SPHI</name>
<dbReference type="Pfam" id="PF08922">
    <property type="entry name" value="DUF1905"/>
    <property type="match status" value="1"/>
</dbReference>
<dbReference type="Gene3D" id="2.40.30.100">
    <property type="entry name" value="AF2212/PG0164-like"/>
    <property type="match status" value="1"/>
</dbReference>
<gene>
    <name evidence="1" type="ORF">O0955_08355</name>
</gene>
<dbReference type="InterPro" id="IPR015018">
    <property type="entry name" value="DUF1905"/>
</dbReference>
<evidence type="ECO:0000313" key="2">
    <source>
        <dbReference type="Proteomes" id="UP001144347"/>
    </source>
</evidence>
<dbReference type="EMBL" id="JAPWGM010000002">
    <property type="protein sequence ID" value="MCZ4244015.1"/>
    <property type="molecule type" value="Genomic_DNA"/>
</dbReference>
<evidence type="ECO:0000313" key="1">
    <source>
        <dbReference type="EMBL" id="MCZ4244015.1"/>
    </source>
</evidence>